<proteinExistence type="predicted"/>
<keyword evidence="3" id="KW-1185">Reference proteome</keyword>
<comment type="caution">
    <text evidence="2">The sequence shown here is derived from an EMBL/GenBank/DDBJ whole genome shotgun (WGS) entry which is preliminary data.</text>
</comment>
<accession>A0AAD7ER17</accession>
<gene>
    <name evidence="2" type="ORF">DFH08DRAFT_810078</name>
</gene>
<organism evidence="2 3">
    <name type="scientific">Mycena albidolilacea</name>
    <dbReference type="NCBI Taxonomy" id="1033008"/>
    <lineage>
        <taxon>Eukaryota</taxon>
        <taxon>Fungi</taxon>
        <taxon>Dikarya</taxon>
        <taxon>Basidiomycota</taxon>
        <taxon>Agaricomycotina</taxon>
        <taxon>Agaricomycetes</taxon>
        <taxon>Agaricomycetidae</taxon>
        <taxon>Agaricales</taxon>
        <taxon>Marasmiineae</taxon>
        <taxon>Mycenaceae</taxon>
        <taxon>Mycena</taxon>
    </lineage>
</organism>
<evidence type="ECO:0000256" key="1">
    <source>
        <dbReference type="SAM" id="MobiDB-lite"/>
    </source>
</evidence>
<feature type="region of interest" description="Disordered" evidence="1">
    <location>
        <begin position="30"/>
        <end position="49"/>
    </location>
</feature>
<name>A0AAD7ER17_9AGAR</name>
<dbReference type="Proteomes" id="UP001218218">
    <property type="component" value="Unassembled WGS sequence"/>
</dbReference>
<protein>
    <submittedName>
        <fullName evidence="2">Uncharacterized protein</fullName>
    </submittedName>
</protein>
<sequence>MICPTLHRDNSLIFVPTAAIPVKLMLKGDGNIEEKRKPVKRPKTTSQTEKIIIKLEGADREAKRRRKRDRDIDQEKKLVKPAKSSKETKEVGVTDGGGEGGALDETPSQPCCQVICSTSPLWYI</sequence>
<feature type="compositionally biased region" description="Basic and acidic residues" evidence="1">
    <location>
        <begin position="69"/>
        <end position="92"/>
    </location>
</feature>
<dbReference type="AlphaFoldDB" id="A0AAD7ER17"/>
<evidence type="ECO:0000313" key="3">
    <source>
        <dbReference type="Proteomes" id="UP001218218"/>
    </source>
</evidence>
<feature type="region of interest" description="Disordered" evidence="1">
    <location>
        <begin position="56"/>
        <end position="110"/>
    </location>
</feature>
<reference evidence="2" key="1">
    <citation type="submission" date="2023-03" db="EMBL/GenBank/DDBJ databases">
        <title>Massive genome expansion in bonnet fungi (Mycena s.s.) driven by repeated elements and novel gene families across ecological guilds.</title>
        <authorList>
            <consortium name="Lawrence Berkeley National Laboratory"/>
            <person name="Harder C.B."/>
            <person name="Miyauchi S."/>
            <person name="Viragh M."/>
            <person name="Kuo A."/>
            <person name="Thoen E."/>
            <person name="Andreopoulos B."/>
            <person name="Lu D."/>
            <person name="Skrede I."/>
            <person name="Drula E."/>
            <person name="Henrissat B."/>
            <person name="Morin E."/>
            <person name="Kohler A."/>
            <person name="Barry K."/>
            <person name="LaButti K."/>
            <person name="Morin E."/>
            <person name="Salamov A."/>
            <person name="Lipzen A."/>
            <person name="Mereny Z."/>
            <person name="Hegedus B."/>
            <person name="Baldrian P."/>
            <person name="Stursova M."/>
            <person name="Weitz H."/>
            <person name="Taylor A."/>
            <person name="Grigoriev I.V."/>
            <person name="Nagy L.G."/>
            <person name="Martin F."/>
            <person name="Kauserud H."/>
        </authorList>
    </citation>
    <scope>NUCLEOTIDE SEQUENCE</scope>
    <source>
        <strain evidence="2">CBHHK002</strain>
    </source>
</reference>
<dbReference type="EMBL" id="JARIHO010000021">
    <property type="protein sequence ID" value="KAJ7346246.1"/>
    <property type="molecule type" value="Genomic_DNA"/>
</dbReference>
<evidence type="ECO:0000313" key="2">
    <source>
        <dbReference type="EMBL" id="KAJ7346246.1"/>
    </source>
</evidence>